<dbReference type="OrthoDB" id="8565101at2"/>
<dbReference type="InterPro" id="IPR018490">
    <property type="entry name" value="cNMP-bd_dom_sf"/>
</dbReference>
<dbReference type="CDD" id="cd00038">
    <property type="entry name" value="CAP_ED"/>
    <property type="match status" value="1"/>
</dbReference>
<dbReference type="SUPFAM" id="SSF51206">
    <property type="entry name" value="cAMP-binding domain-like"/>
    <property type="match status" value="1"/>
</dbReference>
<dbReference type="InterPro" id="IPR000595">
    <property type="entry name" value="cNMP-bd_dom"/>
</dbReference>
<name>A0A840S206_9BURK</name>
<evidence type="ECO:0000256" key="2">
    <source>
        <dbReference type="ARBA" id="ARBA00023125"/>
    </source>
</evidence>
<evidence type="ECO:0000256" key="1">
    <source>
        <dbReference type="ARBA" id="ARBA00023015"/>
    </source>
</evidence>
<dbReference type="EMBL" id="JACHHO010000001">
    <property type="protein sequence ID" value="MBB5203562.1"/>
    <property type="molecule type" value="Genomic_DNA"/>
</dbReference>
<proteinExistence type="predicted"/>
<dbReference type="InterPro" id="IPR018488">
    <property type="entry name" value="cNMP-bd_CS"/>
</dbReference>
<dbReference type="SMART" id="SM00419">
    <property type="entry name" value="HTH_CRP"/>
    <property type="match status" value="1"/>
</dbReference>
<comment type="caution">
    <text evidence="6">The sequence shown here is derived from an EMBL/GenBank/DDBJ whole genome shotgun (WGS) entry which is preliminary data.</text>
</comment>
<dbReference type="SMART" id="SM00100">
    <property type="entry name" value="cNMP"/>
    <property type="match status" value="1"/>
</dbReference>
<dbReference type="Pfam" id="PF00027">
    <property type="entry name" value="cNMP_binding"/>
    <property type="match status" value="1"/>
</dbReference>
<evidence type="ECO:0000313" key="7">
    <source>
        <dbReference type="Proteomes" id="UP000554837"/>
    </source>
</evidence>
<feature type="domain" description="HTH crp-type" evidence="5">
    <location>
        <begin position="145"/>
        <end position="215"/>
    </location>
</feature>
<dbReference type="PROSITE" id="PS51063">
    <property type="entry name" value="HTH_CRP_2"/>
    <property type="match status" value="1"/>
</dbReference>
<dbReference type="GO" id="GO:0003677">
    <property type="term" value="F:DNA binding"/>
    <property type="evidence" value="ECO:0007669"/>
    <property type="project" value="UniProtKB-KW"/>
</dbReference>
<keyword evidence="3" id="KW-0804">Transcription</keyword>
<dbReference type="GO" id="GO:0003700">
    <property type="term" value="F:DNA-binding transcription factor activity"/>
    <property type="evidence" value="ECO:0007669"/>
    <property type="project" value="TreeGrafter"/>
</dbReference>
<dbReference type="Pfam" id="PF13545">
    <property type="entry name" value="HTH_Crp_2"/>
    <property type="match status" value="1"/>
</dbReference>
<gene>
    <name evidence="6" type="ORF">HNQ51_000855</name>
</gene>
<keyword evidence="1" id="KW-0805">Transcription regulation</keyword>
<dbReference type="InterPro" id="IPR036388">
    <property type="entry name" value="WH-like_DNA-bd_sf"/>
</dbReference>
<protein>
    <submittedName>
        <fullName evidence="6">CRP/FNR family cyclic AMP-dependent transcriptional regulator</fullName>
    </submittedName>
</protein>
<keyword evidence="7" id="KW-1185">Reference proteome</keyword>
<dbReference type="AlphaFoldDB" id="A0A840S206"/>
<dbReference type="InterPro" id="IPR050397">
    <property type="entry name" value="Env_Response_Regulators"/>
</dbReference>
<dbReference type="InterPro" id="IPR012318">
    <property type="entry name" value="HTH_CRP"/>
</dbReference>
<dbReference type="Proteomes" id="UP000554837">
    <property type="component" value="Unassembled WGS sequence"/>
</dbReference>
<evidence type="ECO:0000259" key="5">
    <source>
        <dbReference type="PROSITE" id="PS51063"/>
    </source>
</evidence>
<dbReference type="RefSeq" id="WP_138857392.1">
    <property type="nucleotide sequence ID" value="NZ_CP040709.1"/>
</dbReference>
<dbReference type="PANTHER" id="PTHR24567:SF74">
    <property type="entry name" value="HTH-TYPE TRANSCRIPTIONAL REGULATOR ARCR"/>
    <property type="match status" value="1"/>
</dbReference>
<evidence type="ECO:0000259" key="4">
    <source>
        <dbReference type="PROSITE" id="PS50042"/>
    </source>
</evidence>
<reference evidence="6 7" key="1">
    <citation type="submission" date="2020-08" db="EMBL/GenBank/DDBJ databases">
        <title>Genomic Encyclopedia of Type Strains, Phase IV (KMG-IV): sequencing the most valuable type-strain genomes for metagenomic binning, comparative biology and taxonomic classification.</title>
        <authorList>
            <person name="Goeker M."/>
        </authorList>
    </citation>
    <scope>NUCLEOTIDE SEQUENCE [LARGE SCALE GENOMIC DNA]</scope>
    <source>
        <strain evidence="6 7">DSM 23958</strain>
    </source>
</reference>
<feature type="domain" description="Cyclic nucleotide-binding" evidence="4">
    <location>
        <begin position="20"/>
        <end position="131"/>
    </location>
</feature>
<sequence>MPNAASDCPSLDDAPLSTSLKKLAQRGQATRYAKGAVLITEGDVGDTLYLLLSGRLKVYGSSASQDREVVYGHCEPGDYVGEMGLDGGARSASVQALEPSWCVRIGRQALLDHLREEPEFALELLTKVIRRVRSATQGLKQLALNDVYGRLRAQLQQGAKPQSDGSLWIEPARTHKDWAAEIGCSREMVSRVMKDLERGGYLVVEPQGLRLLRPLPLRW</sequence>
<dbReference type="PROSITE" id="PS50042">
    <property type="entry name" value="CNMP_BINDING_3"/>
    <property type="match status" value="1"/>
</dbReference>
<organism evidence="6 7">
    <name type="scientific">Inhella inkyongensis</name>
    <dbReference type="NCBI Taxonomy" id="392593"/>
    <lineage>
        <taxon>Bacteria</taxon>
        <taxon>Pseudomonadati</taxon>
        <taxon>Pseudomonadota</taxon>
        <taxon>Betaproteobacteria</taxon>
        <taxon>Burkholderiales</taxon>
        <taxon>Sphaerotilaceae</taxon>
        <taxon>Inhella</taxon>
    </lineage>
</organism>
<evidence type="ECO:0000313" key="6">
    <source>
        <dbReference type="EMBL" id="MBB5203562.1"/>
    </source>
</evidence>
<evidence type="ECO:0000256" key="3">
    <source>
        <dbReference type="ARBA" id="ARBA00023163"/>
    </source>
</evidence>
<dbReference type="PROSITE" id="PS00888">
    <property type="entry name" value="CNMP_BINDING_1"/>
    <property type="match status" value="1"/>
</dbReference>
<dbReference type="Gene3D" id="1.10.10.10">
    <property type="entry name" value="Winged helix-like DNA-binding domain superfamily/Winged helix DNA-binding domain"/>
    <property type="match status" value="1"/>
</dbReference>
<accession>A0A840S206</accession>
<keyword evidence="2" id="KW-0238">DNA-binding</keyword>
<dbReference type="Gene3D" id="2.60.120.10">
    <property type="entry name" value="Jelly Rolls"/>
    <property type="match status" value="1"/>
</dbReference>
<dbReference type="PANTHER" id="PTHR24567">
    <property type="entry name" value="CRP FAMILY TRANSCRIPTIONAL REGULATORY PROTEIN"/>
    <property type="match status" value="1"/>
</dbReference>
<dbReference type="InterPro" id="IPR036390">
    <property type="entry name" value="WH_DNA-bd_sf"/>
</dbReference>
<dbReference type="SUPFAM" id="SSF46785">
    <property type="entry name" value="Winged helix' DNA-binding domain"/>
    <property type="match status" value="1"/>
</dbReference>
<dbReference type="GO" id="GO:0005829">
    <property type="term" value="C:cytosol"/>
    <property type="evidence" value="ECO:0007669"/>
    <property type="project" value="TreeGrafter"/>
</dbReference>
<dbReference type="InterPro" id="IPR014710">
    <property type="entry name" value="RmlC-like_jellyroll"/>
</dbReference>